<evidence type="ECO:0000313" key="2">
    <source>
        <dbReference type="EMBL" id="MFI6503645.1"/>
    </source>
</evidence>
<dbReference type="Gene3D" id="3.40.50.1820">
    <property type="entry name" value="alpha/beta hydrolase"/>
    <property type="match status" value="1"/>
</dbReference>
<feature type="domain" description="AB hydrolase-1" evidence="1">
    <location>
        <begin position="22"/>
        <end position="143"/>
    </location>
</feature>
<keyword evidence="3" id="KW-1185">Reference proteome</keyword>
<dbReference type="Proteomes" id="UP001612741">
    <property type="component" value="Unassembled WGS sequence"/>
</dbReference>
<dbReference type="EMBL" id="JBITGY010000012">
    <property type="protein sequence ID" value="MFI6503645.1"/>
    <property type="molecule type" value="Genomic_DNA"/>
</dbReference>
<dbReference type="GO" id="GO:0016787">
    <property type="term" value="F:hydrolase activity"/>
    <property type="evidence" value="ECO:0007669"/>
    <property type="project" value="UniProtKB-KW"/>
</dbReference>
<dbReference type="Pfam" id="PF00561">
    <property type="entry name" value="Abhydrolase_1"/>
    <property type="match status" value="1"/>
</dbReference>
<sequence length="247" mass="24877">MADRVRLAVRVHVPEEPAAAGPPVLLLHGFAADGQRDWVRTGMVAALTAAGRRAVVADLPGHGDSPAPATIAQAGAGAIAAALAGVMDAVDRGPFDVVGYSLGARIAWELPAAAPGRVRRAVLGGLSPVDPFAALDVEAVRQAAAGGPMPADPLSAMIAGMVLAHGDRAAGLMTCVEGLRATPFEPGPWRGQEPPVFVAGREDVVTAGIERIVGLVAGACLVTVPGDHLQALAGPGLLEVVAKTLVH</sequence>
<keyword evidence="2" id="KW-0378">Hydrolase</keyword>
<protein>
    <submittedName>
        <fullName evidence="2">Alpha/beta fold hydrolase</fullName>
    </submittedName>
</protein>
<name>A0ABW7Z726_9ACTN</name>
<evidence type="ECO:0000313" key="3">
    <source>
        <dbReference type="Proteomes" id="UP001612741"/>
    </source>
</evidence>
<dbReference type="PANTHER" id="PTHR43329">
    <property type="entry name" value="EPOXIDE HYDROLASE"/>
    <property type="match status" value="1"/>
</dbReference>
<reference evidence="2 3" key="1">
    <citation type="submission" date="2024-10" db="EMBL/GenBank/DDBJ databases">
        <title>The Natural Products Discovery Center: Release of the First 8490 Sequenced Strains for Exploring Actinobacteria Biosynthetic Diversity.</title>
        <authorList>
            <person name="Kalkreuter E."/>
            <person name="Kautsar S.A."/>
            <person name="Yang D."/>
            <person name="Bader C.D."/>
            <person name="Teijaro C.N."/>
            <person name="Fluegel L."/>
            <person name="Davis C.M."/>
            <person name="Simpson J.R."/>
            <person name="Lauterbach L."/>
            <person name="Steele A.D."/>
            <person name="Gui C."/>
            <person name="Meng S."/>
            <person name="Li G."/>
            <person name="Viehrig K."/>
            <person name="Ye F."/>
            <person name="Su P."/>
            <person name="Kiefer A.F."/>
            <person name="Nichols A."/>
            <person name="Cepeda A.J."/>
            <person name="Yan W."/>
            <person name="Fan B."/>
            <person name="Jiang Y."/>
            <person name="Adhikari A."/>
            <person name="Zheng C.-J."/>
            <person name="Schuster L."/>
            <person name="Cowan T.M."/>
            <person name="Smanski M.J."/>
            <person name="Chevrette M.G."/>
            <person name="De Carvalho L.P.S."/>
            <person name="Shen B."/>
        </authorList>
    </citation>
    <scope>NUCLEOTIDE SEQUENCE [LARGE SCALE GENOMIC DNA]</scope>
    <source>
        <strain evidence="2 3">NPDC050545</strain>
    </source>
</reference>
<dbReference type="SUPFAM" id="SSF53474">
    <property type="entry name" value="alpha/beta-Hydrolases"/>
    <property type="match status" value="1"/>
</dbReference>
<proteinExistence type="predicted"/>
<evidence type="ECO:0000259" key="1">
    <source>
        <dbReference type="Pfam" id="PF00561"/>
    </source>
</evidence>
<comment type="caution">
    <text evidence="2">The sequence shown here is derived from an EMBL/GenBank/DDBJ whole genome shotgun (WGS) entry which is preliminary data.</text>
</comment>
<accession>A0ABW7Z726</accession>
<dbReference type="InterPro" id="IPR029058">
    <property type="entry name" value="AB_hydrolase_fold"/>
</dbReference>
<organism evidence="2 3">
    <name type="scientific">Nonomuraea typhae</name>
    <dbReference type="NCBI Taxonomy" id="2603600"/>
    <lineage>
        <taxon>Bacteria</taxon>
        <taxon>Bacillati</taxon>
        <taxon>Actinomycetota</taxon>
        <taxon>Actinomycetes</taxon>
        <taxon>Streptosporangiales</taxon>
        <taxon>Streptosporangiaceae</taxon>
        <taxon>Nonomuraea</taxon>
    </lineage>
</organism>
<dbReference type="RefSeq" id="WP_397089408.1">
    <property type="nucleotide sequence ID" value="NZ_JBITGY010000012.1"/>
</dbReference>
<gene>
    <name evidence="2" type="ORF">ACIBG2_40110</name>
</gene>
<dbReference type="InterPro" id="IPR000073">
    <property type="entry name" value="AB_hydrolase_1"/>
</dbReference>